<reference evidence="1 2" key="1">
    <citation type="journal article" date="2015" name="Genome Biol. Evol.">
        <title>Comparative Genomics of a Bacterivorous Green Alga Reveals Evolutionary Causalities and Consequences of Phago-Mixotrophic Mode of Nutrition.</title>
        <authorList>
            <person name="Burns J.A."/>
            <person name="Paasch A."/>
            <person name="Narechania A."/>
            <person name="Kim E."/>
        </authorList>
    </citation>
    <scope>NUCLEOTIDE SEQUENCE [LARGE SCALE GENOMIC DNA]</scope>
    <source>
        <strain evidence="1 2">PLY_AMNH</strain>
    </source>
</reference>
<gene>
    <name evidence="1" type="ORF">CYMTET_16781</name>
</gene>
<organism evidence="1 2">
    <name type="scientific">Cymbomonas tetramitiformis</name>
    <dbReference type="NCBI Taxonomy" id="36881"/>
    <lineage>
        <taxon>Eukaryota</taxon>
        <taxon>Viridiplantae</taxon>
        <taxon>Chlorophyta</taxon>
        <taxon>Pyramimonadophyceae</taxon>
        <taxon>Pyramimonadales</taxon>
        <taxon>Pyramimonadaceae</taxon>
        <taxon>Cymbomonas</taxon>
    </lineage>
</organism>
<accession>A0AAE0GBN3</accession>
<sequence>MAGVAGGDTFIRARTPFSGVSMANSEAKHQAMYEGFPQRVGLTESCFCQKARAQVARGTNGGFWWERLADGDHQSATLSPFFMATQLLQPVLYLAGLFAGTRSSVFRFHAILVRKVSATGLGQCACAEEFDEFAWLPAAVYVRCDRPGMFTYRTRTHQDAVQAVLRKDALYGNVSPHTSG</sequence>
<dbReference type="AlphaFoldDB" id="A0AAE0GBN3"/>
<proteinExistence type="predicted"/>
<evidence type="ECO:0000313" key="1">
    <source>
        <dbReference type="EMBL" id="KAK3275068.1"/>
    </source>
</evidence>
<dbReference type="Proteomes" id="UP001190700">
    <property type="component" value="Unassembled WGS sequence"/>
</dbReference>
<keyword evidence="2" id="KW-1185">Reference proteome</keyword>
<dbReference type="EMBL" id="LGRX02007405">
    <property type="protein sequence ID" value="KAK3275068.1"/>
    <property type="molecule type" value="Genomic_DNA"/>
</dbReference>
<evidence type="ECO:0000313" key="2">
    <source>
        <dbReference type="Proteomes" id="UP001190700"/>
    </source>
</evidence>
<comment type="caution">
    <text evidence="1">The sequence shown here is derived from an EMBL/GenBank/DDBJ whole genome shotgun (WGS) entry which is preliminary data.</text>
</comment>
<name>A0AAE0GBN3_9CHLO</name>
<protein>
    <submittedName>
        <fullName evidence="1">Uncharacterized protein</fullName>
    </submittedName>
</protein>